<dbReference type="InterPro" id="IPR011009">
    <property type="entry name" value="Kinase-like_dom_sf"/>
</dbReference>
<reference evidence="10 11" key="1">
    <citation type="submission" date="2019-09" db="EMBL/GenBank/DDBJ databases">
        <title>A chromosome-level genome assembly of the Chinese tupelo Nyssa sinensis.</title>
        <authorList>
            <person name="Yang X."/>
            <person name="Kang M."/>
            <person name="Yang Y."/>
            <person name="Xiong H."/>
            <person name="Wang M."/>
            <person name="Zhang Z."/>
            <person name="Wang Z."/>
            <person name="Wu H."/>
            <person name="Ma T."/>
            <person name="Liu J."/>
            <person name="Xi Z."/>
        </authorList>
    </citation>
    <scope>NUCLEOTIDE SEQUENCE [LARGE SCALE GENOMIC DNA]</scope>
    <source>
        <strain evidence="10">J267</strain>
        <tissue evidence="10">Leaf</tissue>
    </source>
</reference>
<dbReference type="GO" id="GO:0004674">
    <property type="term" value="F:protein serine/threonine kinase activity"/>
    <property type="evidence" value="ECO:0007669"/>
    <property type="project" value="UniProtKB-KW"/>
</dbReference>
<dbReference type="PANTHER" id="PTHR47973">
    <property type="entry name" value="CYSTEINE-RICH RECEPTOR-LIKE PROTEIN KINASE 3"/>
    <property type="match status" value="1"/>
</dbReference>
<organism evidence="10 11">
    <name type="scientific">Nyssa sinensis</name>
    <dbReference type="NCBI Taxonomy" id="561372"/>
    <lineage>
        <taxon>Eukaryota</taxon>
        <taxon>Viridiplantae</taxon>
        <taxon>Streptophyta</taxon>
        <taxon>Embryophyta</taxon>
        <taxon>Tracheophyta</taxon>
        <taxon>Spermatophyta</taxon>
        <taxon>Magnoliopsida</taxon>
        <taxon>eudicotyledons</taxon>
        <taxon>Gunneridae</taxon>
        <taxon>Pentapetalae</taxon>
        <taxon>asterids</taxon>
        <taxon>Cornales</taxon>
        <taxon>Nyssaceae</taxon>
        <taxon>Nyssa</taxon>
    </lineage>
</organism>
<dbReference type="Gene3D" id="1.10.510.10">
    <property type="entry name" value="Transferase(Phosphotransferase) domain 1"/>
    <property type="match status" value="1"/>
</dbReference>
<dbReference type="InterPro" id="IPR008271">
    <property type="entry name" value="Ser/Thr_kinase_AS"/>
</dbReference>
<keyword evidence="5" id="KW-0418">Kinase</keyword>
<dbReference type="AlphaFoldDB" id="A0A5J5ASE4"/>
<evidence type="ECO:0000256" key="6">
    <source>
        <dbReference type="ARBA" id="ARBA00022840"/>
    </source>
</evidence>
<dbReference type="FunFam" id="1.10.510.10:FF:001023">
    <property type="entry name" value="Os07g0541700 protein"/>
    <property type="match status" value="1"/>
</dbReference>
<keyword evidence="6" id="KW-0067">ATP-binding</keyword>
<keyword evidence="2" id="KW-0723">Serine/threonine-protein kinase</keyword>
<accession>A0A5J5ASE4</accession>
<dbReference type="SUPFAM" id="SSF56112">
    <property type="entry name" value="Protein kinase-like (PK-like)"/>
    <property type="match status" value="1"/>
</dbReference>
<dbReference type="Pfam" id="PF00069">
    <property type="entry name" value="Pkinase"/>
    <property type="match status" value="1"/>
</dbReference>
<dbReference type="EMBL" id="CM018042">
    <property type="protein sequence ID" value="KAA8533174.1"/>
    <property type="molecule type" value="Genomic_DNA"/>
</dbReference>
<evidence type="ECO:0000256" key="5">
    <source>
        <dbReference type="ARBA" id="ARBA00022777"/>
    </source>
</evidence>
<evidence type="ECO:0000256" key="3">
    <source>
        <dbReference type="ARBA" id="ARBA00022679"/>
    </source>
</evidence>
<proteinExistence type="predicted"/>
<gene>
    <name evidence="10" type="ORF">F0562_033293</name>
</gene>
<dbReference type="PROSITE" id="PS50011">
    <property type="entry name" value="PROTEIN_KINASE_DOM"/>
    <property type="match status" value="1"/>
</dbReference>
<evidence type="ECO:0000313" key="10">
    <source>
        <dbReference type="EMBL" id="KAA8533174.1"/>
    </source>
</evidence>
<dbReference type="InterPro" id="IPR052059">
    <property type="entry name" value="CR_Ser/Thr_kinase"/>
</dbReference>
<dbReference type="PROSITE" id="PS00108">
    <property type="entry name" value="PROTEIN_KINASE_ST"/>
    <property type="match status" value="1"/>
</dbReference>
<protein>
    <recommendedName>
        <fullName evidence="1">non-specific serine/threonine protein kinase</fullName>
        <ecNumber evidence="1">2.7.11.1</ecNumber>
    </recommendedName>
</protein>
<comment type="catalytic activity">
    <reaction evidence="8">
        <text>L-seryl-[protein] + ATP = O-phospho-L-seryl-[protein] + ADP + H(+)</text>
        <dbReference type="Rhea" id="RHEA:17989"/>
        <dbReference type="Rhea" id="RHEA-COMP:9863"/>
        <dbReference type="Rhea" id="RHEA-COMP:11604"/>
        <dbReference type="ChEBI" id="CHEBI:15378"/>
        <dbReference type="ChEBI" id="CHEBI:29999"/>
        <dbReference type="ChEBI" id="CHEBI:30616"/>
        <dbReference type="ChEBI" id="CHEBI:83421"/>
        <dbReference type="ChEBI" id="CHEBI:456216"/>
        <dbReference type="EC" id="2.7.11.1"/>
    </reaction>
</comment>
<dbReference type="OrthoDB" id="688481at2759"/>
<keyword evidence="3" id="KW-0808">Transferase</keyword>
<evidence type="ECO:0000313" key="11">
    <source>
        <dbReference type="Proteomes" id="UP000325577"/>
    </source>
</evidence>
<evidence type="ECO:0000256" key="4">
    <source>
        <dbReference type="ARBA" id="ARBA00022741"/>
    </source>
</evidence>
<dbReference type="SMART" id="SM00220">
    <property type="entry name" value="S_TKc"/>
    <property type="match status" value="1"/>
</dbReference>
<dbReference type="GO" id="GO:0005524">
    <property type="term" value="F:ATP binding"/>
    <property type="evidence" value="ECO:0007669"/>
    <property type="project" value="UniProtKB-KW"/>
</dbReference>
<keyword evidence="11" id="KW-1185">Reference proteome</keyword>
<dbReference type="Proteomes" id="UP000325577">
    <property type="component" value="Linkage Group LG19"/>
</dbReference>
<keyword evidence="4" id="KW-0547">Nucleotide-binding</keyword>
<evidence type="ECO:0000256" key="1">
    <source>
        <dbReference type="ARBA" id="ARBA00012513"/>
    </source>
</evidence>
<sequence length="191" mass="22248">MKNVWPLRWEVRYNIVMGTVEGLAYLHEDSELRIIHRDVKLSNILLDQDFTPTIADFGLARLFPEHKTHISTAITSTLGYMAPEYVVRGKLMEKVDIYSFGVLEIEVVCVERTMLSVRIHSPFYKWFGTYMGQEDYVKQLIQCWRPTELPFLNSSTSEISPFGQHGTYNYQPESSGLHVLKEMTFQIDLFE</sequence>
<evidence type="ECO:0000256" key="8">
    <source>
        <dbReference type="ARBA" id="ARBA00048679"/>
    </source>
</evidence>
<evidence type="ECO:0000256" key="2">
    <source>
        <dbReference type="ARBA" id="ARBA00022527"/>
    </source>
</evidence>
<evidence type="ECO:0000259" key="9">
    <source>
        <dbReference type="PROSITE" id="PS50011"/>
    </source>
</evidence>
<dbReference type="EC" id="2.7.11.1" evidence="1"/>
<name>A0A5J5ASE4_9ASTE</name>
<comment type="catalytic activity">
    <reaction evidence="7">
        <text>L-threonyl-[protein] + ATP = O-phospho-L-threonyl-[protein] + ADP + H(+)</text>
        <dbReference type="Rhea" id="RHEA:46608"/>
        <dbReference type="Rhea" id="RHEA-COMP:11060"/>
        <dbReference type="Rhea" id="RHEA-COMP:11605"/>
        <dbReference type="ChEBI" id="CHEBI:15378"/>
        <dbReference type="ChEBI" id="CHEBI:30013"/>
        <dbReference type="ChEBI" id="CHEBI:30616"/>
        <dbReference type="ChEBI" id="CHEBI:61977"/>
        <dbReference type="ChEBI" id="CHEBI:456216"/>
        <dbReference type="EC" id="2.7.11.1"/>
    </reaction>
</comment>
<dbReference type="InterPro" id="IPR000719">
    <property type="entry name" value="Prot_kinase_dom"/>
</dbReference>
<feature type="domain" description="Protein kinase" evidence="9">
    <location>
        <begin position="1"/>
        <end position="191"/>
    </location>
</feature>
<evidence type="ECO:0000256" key="7">
    <source>
        <dbReference type="ARBA" id="ARBA00047899"/>
    </source>
</evidence>